<dbReference type="Proteomes" id="UP000452235">
    <property type="component" value="Unassembled WGS sequence"/>
</dbReference>
<organism evidence="1 2">
    <name type="scientific">Aspergillus terreus</name>
    <dbReference type="NCBI Taxonomy" id="33178"/>
    <lineage>
        <taxon>Eukaryota</taxon>
        <taxon>Fungi</taxon>
        <taxon>Dikarya</taxon>
        <taxon>Ascomycota</taxon>
        <taxon>Pezizomycotina</taxon>
        <taxon>Eurotiomycetes</taxon>
        <taxon>Eurotiomycetidae</taxon>
        <taxon>Eurotiales</taxon>
        <taxon>Aspergillaceae</taxon>
        <taxon>Aspergillus</taxon>
        <taxon>Aspergillus subgen. Circumdati</taxon>
    </lineage>
</organism>
<proteinExistence type="predicted"/>
<sequence>MRFDIAATATTLLVAVASASPAAVHQTRDTDLSQVPVMSLVKALVHKLPVAADVSQLNPQSGNVGVGVSADLSKIPMLGSLPPFDRTITVDVSVGGLSGLLPSSY</sequence>
<protein>
    <submittedName>
        <fullName evidence="1">Uncharacterized protein</fullName>
    </submittedName>
</protein>
<gene>
    <name evidence="1" type="ORF">ATEIFO6365_0003068000</name>
</gene>
<dbReference type="OrthoDB" id="4479506at2759"/>
<dbReference type="EMBL" id="BLJY01000003">
    <property type="protein sequence ID" value="GFF14614.1"/>
    <property type="molecule type" value="Genomic_DNA"/>
</dbReference>
<evidence type="ECO:0000313" key="2">
    <source>
        <dbReference type="Proteomes" id="UP000452235"/>
    </source>
</evidence>
<accession>A0A5M3YSA7</accession>
<name>A0A5M3YSA7_ASPTE</name>
<keyword evidence="2" id="KW-1185">Reference proteome</keyword>
<reference evidence="1 2" key="1">
    <citation type="submission" date="2020-01" db="EMBL/GenBank/DDBJ databases">
        <title>Aspergillus terreus IFO 6365 whole genome shotgun sequence.</title>
        <authorList>
            <person name="Kanamasa S."/>
            <person name="Takahashi H."/>
        </authorList>
    </citation>
    <scope>NUCLEOTIDE SEQUENCE [LARGE SCALE GENOMIC DNA]</scope>
    <source>
        <strain evidence="1 2">IFO 6365</strain>
    </source>
</reference>
<evidence type="ECO:0000313" key="1">
    <source>
        <dbReference type="EMBL" id="GFF14614.1"/>
    </source>
</evidence>
<dbReference type="VEuPathDB" id="FungiDB:ATEG_00692"/>
<comment type="caution">
    <text evidence="1">The sequence shown here is derived from an EMBL/GenBank/DDBJ whole genome shotgun (WGS) entry which is preliminary data.</text>
</comment>
<dbReference type="AlphaFoldDB" id="A0A5M3YSA7"/>